<reference evidence="1" key="1">
    <citation type="submission" date="2020-09" db="EMBL/GenBank/DDBJ databases">
        <authorList>
            <person name="Palma L."/>
            <person name="Caballero P."/>
            <person name="Berry C."/>
            <person name="Del Valle E."/>
        </authorList>
    </citation>
    <scope>NUCLEOTIDE SEQUENCE</scope>
    <source>
        <strain evidence="1">M</strain>
    </source>
</reference>
<dbReference type="AlphaFoldDB" id="A0AAW3YTH5"/>
<dbReference type="EMBL" id="JACXBF010000296">
    <property type="protein sequence ID" value="MBD2801427.1"/>
    <property type="molecule type" value="Genomic_DNA"/>
</dbReference>
<dbReference type="Proteomes" id="UP001193920">
    <property type="component" value="Unassembled WGS sequence"/>
</dbReference>
<reference evidence="1" key="2">
    <citation type="journal article" date="2024" name="Toxins">
        <title>Genome Sequence Analysis of Native Xenorhabdus Strains Isolated from Entomopathogenic Nematodes in Argentina.</title>
        <authorList>
            <person name="Palma L."/>
            <person name="Frizzo L."/>
            <person name="Kaiser S."/>
            <person name="Berry C."/>
            <person name="Caballero P."/>
            <person name="Bode H.B."/>
            <person name="Del Valle E.E."/>
        </authorList>
    </citation>
    <scope>NUCLEOTIDE SEQUENCE</scope>
    <source>
        <strain evidence="1">M</strain>
    </source>
</reference>
<organism evidence="1">
    <name type="scientific">Xenorhabdus szentirmaii</name>
    <dbReference type="NCBI Taxonomy" id="290112"/>
    <lineage>
        <taxon>Bacteria</taxon>
        <taxon>Pseudomonadati</taxon>
        <taxon>Pseudomonadota</taxon>
        <taxon>Gammaproteobacteria</taxon>
        <taxon>Enterobacterales</taxon>
        <taxon>Morganellaceae</taxon>
        <taxon>Xenorhabdus</taxon>
    </lineage>
</organism>
<proteinExistence type="predicted"/>
<protein>
    <submittedName>
        <fullName evidence="1">Lysis protein</fullName>
    </submittedName>
</protein>
<feature type="non-terminal residue" evidence="1">
    <location>
        <position position="58"/>
    </location>
</feature>
<accession>A0AAW3YTH5</accession>
<comment type="caution">
    <text evidence="1">The sequence shown here is derived from an EMBL/GenBank/DDBJ whole genome shotgun (WGS) entry which is preliminary data.</text>
</comment>
<sequence length="58" mass="6533">MKWKVKAIAVMVFVALMGSAVHFIYSVYAENGQLTKDNESLNTQLSQKNALITSKEER</sequence>
<gene>
    <name evidence="1" type="ORF">ID854_13405</name>
</gene>
<name>A0AAW3YTH5_9GAMM</name>
<evidence type="ECO:0000313" key="1">
    <source>
        <dbReference type="EMBL" id="MBD2801427.1"/>
    </source>
</evidence>